<feature type="binding site" evidence="10">
    <location>
        <position position="59"/>
    </location>
    <ligand>
        <name>Zn(2+)</name>
        <dbReference type="ChEBI" id="CHEBI:29105"/>
    </ligand>
</feature>
<organism evidence="14 15">
    <name type="scientific">Polypedilum vanderplanki</name>
    <name type="common">Sleeping chironomid midge</name>
    <dbReference type="NCBI Taxonomy" id="319348"/>
    <lineage>
        <taxon>Eukaryota</taxon>
        <taxon>Metazoa</taxon>
        <taxon>Ecdysozoa</taxon>
        <taxon>Arthropoda</taxon>
        <taxon>Hexapoda</taxon>
        <taxon>Insecta</taxon>
        <taxon>Pterygota</taxon>
        <taxon>Neoptera</taxon>
        <taxon>Endopterygota</taxon>
        <taxon>Diptera</taxon>
        <taxon>Nematocera</taxon>
        <taxon>Chironomoidea</taxon>
        <taxon>Chironomidae</taxon>
        <taxon>Chironominae</taxon>
        <taxon>Polypedilum</taxon>
        <taxon>Polypedilum</taxon>
    </lineage>
</organism>
<gene>
    <name evidence="14" type="ORF">PVAND_011300</name>
</gene>
<feature type="domain" description="ZAD" evidence="13">
    <location>
        <begin position="11"/>
        <end position="86"/>
    </location>
</feature>
<feature type="binding site" evidence="10">
    <location>
        <position position="13"/>
    </location>
    <ligand>
        <name>Zn(2+)</name>
        <dbReference type="ChEBI" id="CHEBI:29105"/>
    </ligand>
</feature>
<dbReference type="Pfam" id="PF07776">
    <property type="entry name" value="zf-AD"/>
    <property type="match status" value="1"/>
</dbReference>
<evidence type="ECO:0000313" key="15">
    <source>
        <dbReference type="Proteomes" id="UP001107558"/>
    </source>
</evidence>
<feature type="domain" description="C2H2-type" evidence="12">
    <location>
        <begin position="594"/>
        <end position="621"/>
    </location>
</feature>
<dbReference type="PANTHER" id="PTHR47772">
    <property type="entry name" value="ZINC FINGER PROTEIN 200"/>
    <property type="match status" value="1"/>
</dbReference>
<sequence>MAGYRCVNFHDLCRLCCSSSASGATNNVQIYATEGLQKKIMDCLSITLSENDKLPKTICSTCKEYIDVFSEFRKSSKNAQKMLEGCLNTSKLRNGGQVYIKDETPVKKVLKPIQNSSPTKIIPNLNLCNIITTAATPTKQIKKNVITSPNQPQDLISSIMQAVGIQAGEEATDNCANNNVTMSQQNIQPQAFPILPQYTLTLDGNTLKTGQIQYKIENAGNLLSQHTPLLAAKNFQDIQNQQVDEFLKQKQKSLVVKRDNKNTPLTLTTTTATQSQSDEPIDKKPKFNLILQTTKPTPAKIQQPQIVSPQPKTSTTSPNKAHILNIEKILPITHQSSPTKQLVVPIMVRNSDGSTNTIMAGNDVASQVLSKAFSMTAAATNQGLENKIQPTQQQQPVVVQMKLQPNADGQLTLTPVQQPQQSLQLALSPQQLQQLNFQAIPQQTQSALNMNPTQLTVQQVNPAAITTTTAQDIQTQTMATSIDSQDKTDDDIDENNDTFDDDYYPADEDEETAENESQEKQPIKKVSPSKKTTKTIKPSKTKSKASSENSLTDLQSVNVEHSDMAKKQLNQLTNYTNKRTEAESSTNSSEINLTVCDVCKKIFKRKEFLMQHLKSHIGLRPFKCTEATCNKAFSRKEHLLRHISSHTGTKEFVCNVCNKFFSRKDNLNKHRRIHPETNQQGVRHNCQNCGKQFPIRSQLIKHQATCDTKVLKDDDEDEKELKSKTTTNVVKKMKIKNDKKQEQVQSVTLQQQSSSQQQQSQPKVVQLLQQPQLTMKTEGQGQTQQLITLSMSQAQSIFSSQQQSKAIYTLPTNFILNSNATFMPATNNELN</sequence>
<dbReference type="SMART" id="SM00868">
    <property type="entry name" value="zf-AD"/>
    <property type="match status" value="1"/>
</dbReference>
<dbReference type="FunFam" id="3.30.160.60:FF:000072">
    <property type="entry name" value="zinc finger protein 143 isoform X1"/>
    <property type="match status" value="1"/>
</dbReference>
<evidence type="ECO:0000256" key="10">
    <source>
        <dbReference type="PROSITE-ProRule" id="PRU01263"/>
    </source>
</evidence>
<comment type="caution">
    <text evidence="14">The sequence shown here is derived from an EMBL/GenBank/DDBJ whole genome shotgun (WGS) entry which is preliminary data.</text>
</comment>
<dbReference type="SUPFAM" id="SSF57667">
    <property type="entry name" value="beta-beta-alpha zinc fingers"/>
    <property type="match status" value="2"/>
</dbReference>
<keyword evidence="7" id="KW-0804">Transcription</keyword>
<evidence type="ECO:0000256" key="11">
    <source>
        <dbReference type="SAM" id="MobiDB-lite"/>
    </source>
</evidence>
<keyword evidence="3" id="KW-0677">Repeat</keyword>
<dbReference type="GO" id="GO:0003677">
    <property type="term" value="F:DNA binding"/>
    <property type="evidence" value="ECO:0007669"/>
    <property type="project" value="UniProtKB-ARBA"/>
</dbReference>
<comment type="subcellular location">
    <subcellularLocation>
        <location evidence="1">Nucleus</location>
    </subcellularLocation>
</comment>
<dbReference type="OrthoDB" id="654211at2759"/>
<dbReference type="InterPro" id="IPR013087">
    <property type="entry name" value="Znf_C2H2_type"/>
</dbReference>
<dbReference type="InterPro" id="IPR050636">
    <property type="entry name" value="C2H2-ZF_domain-containing"/>
</dbReference>
<name>A0A9J6CJY9_POLVA</name>
<dbReference type="Gene3D" id="3.30.160.60">
    <property type="entry name" value="Classic Zinc Finger"/>
    <property type="match status" value="3"/>
</dbReference>
<dbReference type="InterPro" id="IPR036236">
    <property type="entry name" value="Znf_C2H2_sf"/>
</dbReference>
<feature type="compositionally biased region" description="Basic residues" evidence="11">
    <location>
        <begin position="527"/>
        <end position="543"/>
    </location>
</feature>
<evidence type="ECO:0000256" key="7">
    <source>
        <dbReference type="ARBA" id="ARBA00023163"/>
    </source>
</evidence>
<keyword evidence="4 9" id="KW-0863">Zinc-finger</keyword>
<evidence type="ECO:0000256" key="5">
    <source>
        <dbReference type="ARBA" id="ARBA00022833"/>
    </source>
</evidence>
<feature type="binding site" evidence="10">
    <location>
        <position position="62"/>
    </location>
    <ligand>
        <name>Zn(2+)</name>
        <dbReference type="ChEBI" id="CHEBI:29105"/>
    </ligand>
</feature>
<evidence type="ECO:0000256" key="6">
    <source>
        <dbReference type="ARBA" id="ARBA00023015"/>
    </source>
</evidence>
<feature type="region of interest" description="Disordered" evidence="11">
    <location>
        <begin position="476"/>
        <end position="559"/>
    </location>
</feature>
<evidence type="ECO:0000256" key="3">
    <source>
        <dbReference type="ARBA" id="ARBA00022737"/>
    </source>
</evidence>
<dbReference type="Proteomes" id="UP001107558">
    <property type="component" value="Chromosome 1"/>
</dbReference>
<dbReference type="PROSITE" id="PS51915">
    <property type="entry name" value="ZAD"/>
    <property type="match status" value="1"/>
</dbReference>
<dbReference type="PROSITE" id="PS50157">
    <property type="entry name" value="ZINC_FINGER_C2H2_2"/>
    <property type="match status" value="4"/>
</dbReference>
<evidence type="ECO:0008006" key="16">
    <source>
        <dbReference type="Google" id="ProtNLM"/>
    </source>
</evidence>
<protein>
    <recommendedName>
        <fullName evidence="16">Zinc finger protein</fullName>
    </recommendedName>
</protein>
<evidence type="ECO:0000313" key="14">
    <source>
        <dbReference type="EMBL" id="KAG5681894.1"/>
    </source>
</evidence>
<evidence type="ECO:0000256" key="2">
    <source>
        <dbReference type="ARBA" id="ARBA00022723"/>
    </source>
</evidence>
<evidence type="ECO:0000256" key="9">
    <source>
        <dbReference type="PROSITE-ProRule" id="PRU00042"/>
    </source>
</evidence>
<feature type="compositionally biased region" description="Acidic residues" evidence="11">
    <location>
        <begin position="488"/>
        <end position="516"/>
    </location>
</feature>
<evidence type="ECO:0000256" key="4">
    <source>
        <dbReference type="ARBA" id="ARBA00022771"/>
    </source>
</evidence>
<dbReference type="Pfam" id="PF00096">
    <property type="entry name" value="zf-C2H2"/>
    <property type="match status" value="4"/>
</dbReference>
<evidence type="ECO:0000256" key="8">
    <source>
        <dbReference type="ARBA" id="ARBA00023242"/>
    </source>
</evidence>
<keyword evidence="8" id="KW-0539">Nucleus</keyword>
<evidence type="ECO:0000259" key="12">
    <source>
        <dbReference type="PROSITE" id="PS50157"/>
    </source>
</evidence>
<feature type="domain" description="C2H2-type" evidence="12">
    <location>
        <begin position="652"/>
        <end position="679"/>
    </location>
</feature>
<dbReference type="Gene3D" id="3.40.1800.20">
    <property type="match status" value="1"/>
</dbReference>
<dbReference type="PANTHER" id="PTHR47772:SF13">
    <property type="entry name" value="GASTRULA ZINC FINGER PROTEIN XLCGF49.1-LIKE-RELATED"/>
    <property type="match status" value="1"/>
</dbReference>
<feature type="compositionally biased region" description="Polar residues" evidence="11">
    <location>
        <begin position="548"/>
        <end position="559"/>
    </location>
</feature>
<accession>A0A9J6CJY9</accession>
<dbReference type="AlphaFoldDB" id="A0A9J6CJY9"/>
<dbReference type="SMART" id="SM00355">
    <property type="entry name" value="ZnF_C2H2"/>
    <property type="match status" value="4"/>
</dbReference>
<dbReference type="SUPFAM" id="SSF57716">
    <property type="entry name" value="Glucocorticoid receptor-like (DNA-binding domain)"/>
    <property type="match status" value="1"/>
</dbReference>
<keyword evidence="5 10" id="KW-0862">Zinc</keyword>
<evidence type="ECO:0000259" key="13">
    <source>
        <dbReference type="PROSITE" id="PS51915"/>
    </source>
</evidence>
<dbReference type="InterPro" id="IPR012934">
    <property type="entry name" value="Znf_AD"/>
</dbReference>
<dbReference type="GO" id="GO:0005634">
    <property type="term" value="C:nucleus"/>
    <property type="evidence" value="ECO:0007669"/>
    <property type="project" value="UniProtKB-SubCell"/>
</dbReference>
<feature type="binding site" evidence="10">
    <location>
        <position position="16"/>
    </location>
    <ligand>
        <name>Zn(2+)</name>
        <dbReference type="ChEBI" id="CHEBI:29105"/>
    </ligand>
</feature>
<feature type="region of interest" description="Disordered" evidence="11">
    <location>
        <begin position="298"/>
        <end position="318"/>
    </location>
</feature>
<proteinExistence type="predicted"/>
<reference evidence="14" key="1">
    <citation type="submission" date="2021-03" db="EMBL/GenBank/DDBJ databases">
        <title>Chromosome level genome of the anhydrobiotic midge Polypedilum vanderplanki.</title>
        <authorList>
            <person name="Yoshida Y."/>
            <person name="Kikawada T."/>
            <person name="Gusev O."/>
        </authorList>
    </citation>
    <scope>NUCLEOTIDE SEQUENCE</scope>
    <source>
        <strain evidence="14">NIAS01</strain>
        <tissue evidence="14">Whole body or cell culture</tissue>
    </source>
</reference>
<feature type="domain" description="C2H2-type" evidence="12">
    <location>
        <begin position="622"/>
        <end position="651"/>
    </location>
</feature>
<dbReference type="PROSITE" id="PS00028">
    <property type="entry name" value="ZINC_FINGER_C2H2_1"/>
    <property type="match status" value="3"/>
</dbReference>
<dbReference type="GO" id="GO:0008270">
    <property type="term" value="F:zinc ion binding"/>
    <property type="evidence" value="ECO:0007669"/>
    <property type="project" value="UniProtKB-UniRule"/>
</dbReference>
<keyword evidence="6" id="KW-0805">Transcription regulation</keyword>
<evidence type="ECO:0000256" key="1">
    <source>
        <dbReference type="ARBA" id="ARBA00004123"/>
    </source>
</evidence>
<feature type="domain" description="C2H2-type" evidence="12">
    <location>
        <begin position="684"/>
        <end position="703"/>
    </location>
</feature>
<dbReference type="FunFam" id="3.30.160.60:FF:000110">
    <property type="entry name" value="Zinc finger protein-like"/>
    <property type="match status" value="1"/>
</dbReference>
<dbReference type="EMBL" id="JADBJN010000001">
    <property type="protein sequence ID" value="KAG5681894.1"/>
    <property type="molecule type" value="Genomic_DNA"/>
</dbReference>
<keyword evidence="2 10" id="KW-0479">Metal-binding</keyword>
<keyword evidence="15" id="KW-1185">Reference proteome</keyword>